<keyword evidence="2" id="KW-0472">Membrane</keyword>
<feature type="domain" description="DUF7702" evidence="3">
    <location>
        <begin position="5"/>
        <end position="236"/>
    </location>
</feature>
<organism evidence="4 5">
    <name type="scientific">Zymoseptoria tritici ST99CH_1E4</name>
    <dbReference type="NCBI Taxonomy" id="1276532"/>
    <lineage>
        <taxon>Eukaryota</taxon>
        <taxon>Fungi</taxon>
        <taxon>Dikarya</taxon>
        <taxon>Ascomycota</taxon>
        <taxon>Pezizomycotina</taxon>
        <taxon>Dothideomycetes</taxon>
        <taxon>Dothideomycetidae</taxon>
        <taxon>Mycosphaerellales</taxon>
        <taxon>Mycosphaerellaceae</taxon>
        <taxon>Zymoseptoria</taxon>
    </lineage>
</organism>
<dbReference type="EMBL" id="LT854253">
    <property type="protein sequence ID" value="SMR43361.1"/>
    <property type="molecule type" value="Genomic_DNA"/>
</dbReference>
<dbReference type="InterPro" id="IPR056119">
    <property type="entry name" value="DUF7702"/>
</dbReference>
<keyword evidence="2" id="KW-0812">Transmembrane</keyword>
<keyword evidence="2" id="KW-1133">Transmembrane helix</keyword>
<dbReference type="Pfam" id="PF24800">
    <property type="entry name" value="DUF7702"/>
    <property type="match status" value="1"/>
</dbReference>
<dbReference type="Proteomes" id="UP000245764">
    <property type="component" value="Chromosome 1"/>
</dbReference>
<dbReference type="PANTHER" id="PTHR42109">
    <property type="entry name" value="UNPLACED GENOMIC SCAFFOLD UM_SCAF_CONTIG_1.265, WHOLE GENOME SHOTGUN SEQUENCE"/>
    <property type="match status" value="1"/>
</dbReference>
<feature type="transmembrane region" description="Helical" evidence="2">
    <location>
        <begin position="67"/>
        <end position="88"/>
    </location>
</feature>
<evidence type="ECO:0000259" key="3">
    <source>
        <dbReference type="Pfam" id="PF24800"/>
    </source>
</evidence>
<name>A0A2H1FPU6_ZYMTR</name>
<evidence type="ECO:0000313" key="4">
    <source>
        <dbReference type="EMBL" id="SMR43361.1"/>
    </source>
</evidence>
<sequence>MSTFTLRAILSILQILLFTPSLFYAYSFHHSSNIGGFTIGVFSLLRLIGSSTRLAKLSHPDSDSLSTATYICESLGIILLIFLYQEFLERINKMQHVVHKSYFTVISAVMLLDLALAIGSWVTMSARSSDRNILLPTPWTTASTSLIFAVFVYEVGLFVYFFLARKGRNESSDFGPEERRLLLAPAILTFPMLVRNVHPLIFVGTGSLSWNQVVGNGVVYACMIFAPEVLVIAVAVWCIRGVRPLGKEEGKAREDGGGGGGQDERASESEVPLQGEDHPRENRQSSGETLRDRAGGDCHV</sequence>
<feature type="transmembrane region" description="Helical" evidence="2">
    <location>
        <begin position="6"/>
        <end position="27"/>
    </location>
</feature>
<feature type="region of interest" description="Disordered" evidence="1">
    <location>
        <begin position="248"/>
        <end position="300"/>
    </location>
</feature>
<proteinExistence type="predicted"/>
<feature type="transmembrane region" description="Helical" evidence="2">
    <location>
        <begin position="181"/>
        <end position="198"/>
    </location>
</feature>
<evidence type="ECO:0000313" key="5">
    <source>
        <dbReference type="Proteomes" id="UP000245764"/>
    </source>
</evidence>
<feature type="transmembrane region" description="Helical" evidence="2">
    <location>
        <begin position="218"/>
        <end position="239"/>
    </location>
</feature>
<gene>
    <name evidence="4" type="ORF">ZT1E4_G2139</name>
</gene>
<feature type="transmembrane region" description="Helical" evidence="2">
    <location>
        <begin position="100"/>
        <end position="122"/>
    </location>
</feature>
<evidence type="ECO:0000256" key="1">
    <source>
        <dbReference type="SAM" id="MobiDB-lite"/>
    </source>
</evidence>
<reference evidence="5" key="1">
    <citation type="submission" date="2017-05" db="EMBL/GenBank/DDBJ databases">
        <authorList>
            <person name="Song R."/>
            <person name="Chenine A.L."/>
            <person name="Ruprecht R.M."/>
        </authorList>
    </citation>
    <scope>NUCLEOTIDE SEQUENCE [LARGE SCALE GENOMIC DNA]</scope>
</reference>
<evidence type="ECO:0000256" key="2">
    <source>
        <dbReference type="SAM" id="Phobius"/>
    </source>
</evidence>
<feature type="transmembrane region" description="Helical" evidence="2">
    <location>
        <begin position="34"/>
        <end position="55"/>
    </location>
</feature>
<protein>
    <recommendedName>
        <fullName evidence="3">DUF7702 domain-containing protein</fullName>
    </recommendedName>
</protein>
<dbReference type="AlphaFoldDB" id="A0A2H1FPU6"/>
<feature type="compositionally biased region" description="Basic and acidic residues" evidence="1">
    <location>
        <begin position="248"/>
        <end position="268"/>
    </location>
</feature>
<feature type="compositionally biased region" description="Basic and acidic residues" evidence="1">
    <location>
        <begin position="275"/>
        <end position="300"/>
    </location>
</feature>
<dbReference type="PANTHER" id="PTHR42109:SF2">
    <property type="entry name" value="INTEGRAL MEMBRANE PROTEIN"/>
    <property type="match status" value="1"/>
</dbReference>
<accession>A0A2H1FPU6</accession>
<feature type="transmembrane region" description="Helical" evidence="2">
    <location>
        <begin position="142"/>
        <end position="161"/>
    </location>
</feature>